<dbReference type="EMBL" id="BNCP01000006">
    <property type="protein sequence ID" value="GIL74397.1"/>
    <property type="molecule type" value="Genomic_DNA"/>
</dbReference>
<feature type="region of interest" description="Disordered" evidence="1">
    <location>
        <begin position="599"/>
        <end position="628"/>
    </location>
</feature>
<sequence>MAYDVQNGDSDFDVSPLQKAFLTLANKVDQCQKENAALRAELAELRVAKRLEALEQGLQELADTSSPAGLFWSQSTNGREDFRAGPRDFTGSASGRFTVASLSGVRQGGPSVEGGPTSTSGTAAGGPAVPPVGMEASWLVQEVMALRERLGAMERKSEALWHAQEDDEQIRATVERLRQDVVNMQAGVAEAQGAAASANNLAERQAAATTESVVYVKDLQERMHMLEMGSMKAAEERRELASKYESSVGQIWDQLRHVEGSLAQRLTLAETSHVAALQEVDEAKEATNEVLQRVDDVKRHVSALEGKLESFNTQVAAAINPLHNALAAATERLESLATSKQDAATAIKQADVELGVARAIEYTDRRGDNLLKAIAGLEARLEALADSTPNKGEVVLTSDLEALLTEHAHELDLHLEGLKAEMLAGIGAKVDREELAGMDGRLCGRLEGLEGALLKGLRAISDKVSAALGEKLDLLKFNEFKLQVRAILADVEDRLRDWSPLAFGTKAQLGTDPMTAGAAGAPSCLCCDSRVRSVRDLRAMGFKEDDRVFSPDKLPLTDPLLPSIQGNRAANLGAHINARLSNRVATADARLRTTNSLMEILPSGPVGGSGAGGGGGSSPGTAPGAASSAGGLAAAVDAGNFATLPPQQTREDRLASTGAGRVASARGIKVKVETVSGAIMKGQLPLRQGTVSGGGGAGTPGSLTAAAGIAPPRAPRTPVAAASTATGLPQHLGLTGGAGMVAAAAAAGAAAVAAAVQGHDLGAFRPMSPWRADTPGADMETGPMVLGGGAGA</sequence>
<accession>A0A8J4C994</accession>
<evidence type="ECO:0000313" key="2">
    <source>
        <dbReference type="EMBL" id="GIL74397.1"/>
    </source>
</evidence>
<dbReference type="OrthoDB" id="535728at2759"/>
<keyword evidence="3" id="KW-1185">Reference proteome</keyword>
<feature type="region of interest" description="Disordered" evidence="1">
    <location>
        <begin position="68"/>
        <end position="90"/>
    </location>
</feature>
<comment type="caution">
    <text evidence="2">The sequence shown here is derived from an EMBL/GenBank/DDBJ whole genome shotgun (WGS) entry which is preliminary data.</text>
</comment>
<feature type="compositionally biased region" description="Low complexity" evidence="1">
    <location>
        <begin position="619"/>
        <end position="628"/>
    </location>
</feature>
<dbReference type="Proteomes" id="UP000747110">
    <property type="component" value="Unassembled WGS sequence"/>
</dbReference>
<protein>
    <submittedName>
        <fullName evidence="2">Uncharacterized protein</fullName>
    </submittedName>
</protein>
<evidence type="ECO:0000256" key="1">
    <source>
        <dbReference type="SAM" id="MobiDB-lite"/>
    </source>
</evidence>
<feature type="compositionally biased region" description="Polar residues" evidence="1">
    <location>
        <begin position="68"/>
        <end position="77"/>
    </location>
</feature>
<feature type="compositionally biased region" description="Low complexity" evidence="1">
    <location>
        <begin position="114"/>
        <end position="128"/>
    </location>
</feature>
<feature type="region of interest" description="Disordered" evidence="1">
    <location>
        <begin position="102"/>
        <end position="128"/>
    </location>
</feature>
<gene>
    <name evidence="2" type="ORF">Vretifemale_4322</name>
</gene>
<evidence type="ECO:0000313" key="3">
    <source>
        <dbReference type="Proteomes" id="UP000747110"/>
    </source>
</evidence>
<reference evidence="2" key="1">
    <citation type="journal article" date="2021" name="Proc. Natl. Acad. Sci. U.S.A.">
        <title>Three genomes in the algal genus Volvox reveal the fate of a haploid sex-determining region after a transition to homothallism.</title>
        <authorList>
            <person name="Yamamoto K."/>
            <person name="Hamaji T."/>
            <person name="Kawai-Toyooka H."/>
            <person name="Matsuzaki R."/>
            <person name="Takahashi F."/>
            <person name="Nishimura Y."/>
            <person name="Kawachi M."/>
            <person name="Noguchi H."/>
            <person name="Minakuchi Y."/>
            <person name="Umen J.G."/>
            <person name="Toyoda A."/>
            <person name="Nozaki H."/>
        </authorList>
    </citation>
    <scope>NUCLEOTIDE SEQUENCE</scope>
    <source>
        <strain evidence="2">NIES-3786</strain>
    </source>
</reference>
<organism evidence="2 3">
    <name type="scientific">Volvox reticuliferus</name>
    <dbReference type="NCBI Taxonomy" id="1737510"/>
    <lineage>
        <taxon>Eukaryota</taxon>
        <taxon>Viridiplantae</taxon>
        <taxon>Chlorophyta</taxon>
        <taxon>core chlorophytes</taxon>
        <taxon>Chlorophyceae</taxon>
        <taxon>CS clade</taxon>
        <taxon>Chlamydomonadales</taxon>
        <taxon>Volvocaceae</taxon>
        <taxon>Volvox</taxon>
    </lineage>
</organism>
<feature type="compositionally biased region" description="Gly residues" evidence="1">
    <location>
        <begin position="605"/>
        <end position="618"/>
    </location>
</feature>
<proteinExistence type="predicted"/>
<dbReference type="AlphaFoldDB" id="A0A8J4C994"/>
<name>A0A8J4C994_9CHLO</name>